<reference evidence="1" key="1">
    <citation type="submission" date="2024-12" db="EMBL/GenBank/DDBJ databases">
        <authorList>
            <person name="Wu N."/>
        </authorList>
    </citation>
    <scope>NUCLEOTIDE SEQUENCE</scope>
    <source>
        <strain evidence="1">P15</strain>
    </source>
</reference>
<protein>
    <submittedName>
        <fullName evidence="1">DNRLRE domain-containing protein</fullName>
    </submittedName>
</protein>
<keyword evidence="2" id="KW-1185">Reference proteome</keyword>
<name>A0ACC7P2K9_9BACL</name>
<organism evidence="1 2">
    <name type="scientific">Paenibacillus mesotrionivorans</name>
    <dbReference type="NCBI Taxonomy" id="3160968"/>
    <lineage>
        <taxon>Bacteria</taxon>
        <taxon>Bacillati</taxon>
        <taxon>Bacillota</taxon>
        <taxon>Bacilli</taxon>
        <taxon>Bacillales</taxon>
        <taxon>Paenibacillaceae</taxon>
        <taxon>Paenibacillus</taxon>
    </lineage>
</organism>
<sequence length="1101" mass="118609">MQRKWIKAVSLWLAILQMLLLVQAFIPAGTGAAAEGAFRTVMAPVMDAHVNSGSSTTATNYGKKAVMELKEGGGAFNRRIFLQFPAVNAGPFNQAILRLYFNDAGPLPQELSLYAVTDEGWTEDGLTYANQPPHSEIVGKALVGGAPGWYQWNVTDYVLSRNSGEVISFMLKGTNTSSNRTVSSKEGANPPQLILDYDVTAPVLEAAAVSGENRRLELRFNEYLRTTGLNGLLPAISLSRDGNLFTPLSPEDSAAILGDTLSVVLADRLSLPGAKVRINANALSDEAGNAIGHELLIGELAYDATAPVLSSSVETDRTNRILTVSADEPLFRSASDEAALKAAVSFAQDGIAYAPLKEGDTAALADGKLVVTLESKLAGNQNKLRIEPDALKDEAGNLVGMPYVSDFITADTAAPVLEKAYAVNMNRKIMLVFDEPVFNALSDETAFHNGVYYSDDNGGEYRPLNAADHVSINGQTVSISLDSPIAGEGNRIRLAASSIMDALGNKQKADQISPSITAADTAYPYPAPLESTLELAMMDSANIIFGNKDAAQGSFSELRGSKSFEAIVQAVLSGNRDPMLVERCVEVIRKMLTIGANMPNLQAGLDSRGHSSMVSSAALLWNDEEIMSLLTEQERSKLAVFFKAALISTVFTTSEYDQYGSRRTAARLAMNGDPNTYTGNPNYWEPNMTLLYASSFVLGTENVKGLLQQYDHGAFVQELMDMGLTSVYASFASTLNFGSQAAKAAMVEGIVRNPGWSFKGVTLDEFLANPMRMFAKAQDGTWDHIAQDGDYMGEPGMEHEFASSDADGPRESATYAVLGIDPSLQNRMLMHMFGYWNAPGNEAMRDRIAKLQAVGVSDYYAKTVNGYYSQSRAGTKTEHTTADIYLWELLISIGGMNPAAFHDSFDYKEGVSALTDHWVPVSGAWKEKQAVIIPYNVKDPLTRAAGAVPFDPLEQVLAVSDHAAEASFIHTKAHFGNISYLAWVRPGHLAGEFGIAGRVQDGSNYYLLSYGNGKLSIKSVTGGVTQTLAEEPIALNPGVSYRFRGVFTGDTIELHLNGQKKLTAHDSRFGSGAAGLYSERANASFDAVLIQPTTMPEGSHL</sequence>
<proteinExistence type="predicted"/>
<evidence type="ECO:0000313" key="1">
    <source>
        <dbReference type="EMBL" id="MFM9330551.1"/>
    </source>
</evidence>
<dbReference type="EMBL" id="JBJURJ010000013">
    <property type="protein sequence ID" value="MFM9330551.1"/>
    <property type="molecule type" value="Genomic_DNA"/>
</dbReference>
<accession>A0ACC7P2K9</accession>
<gene>
    <name evidence="1" type="ORF">ACI1P1_19815</name>
</gene>
<dbReference type="Proteomes" id="UP001631969">
    <property type="component" value="Unassembled WGS sequence"/>
</dbReference>
<evidence type="ECO:0000313" key="2">
    <source>
        <dbReference type="Proteomes" id="UP001631969"/>
    </source>
</evidence>
<comment type="caution">
    <text evidence="1">The sequence shown here is derived from an EMBL/GenBank/DDBJ whole genome shotgun (WGS) entry which is preliminary data.</text>
</comment>